<dbReference type="InterPro" id="IPR020814">
    <property type="entry name" value="Ribosomal_S6_plastid/chlpt"/>
</dbReference>
<keyword evidence="6" id="KW-0699">rRNA-binding</keyword>
<evidence type="ECO:0000313" key="9">
    <source>
        <dbReference type="Proteomes" id="UP001055153"/>
    </source>
</evidence>
<dbReference type="Pfam" id="PF01250">
    <property type="entry name" value="Ribosomal_S6"/>
    <property type="match status" value="1"/>
</dbReference>
<feature type="compositionally biased region" description="Basic and acidic residues" evidence="7">
    <location>
        <begin position="105"/>
        <end position="121"/>
    </location>
</feature>
<dbReference type="SUPFAM" id="SSF54995">
    <property type="entry name" value="Ribosomal protein S6"/>
    <property type="match status" value="1"/>
</dbReference>
<name>A0ABQ4SFK7_9HYPH</name>
<feature type="region of interest" description="Disordered" evidence="7">
    <location>
        <begin position="100"/>
        <end position="134"/>
    </location>
</feature>
<evidence type="ECO:0000256" key="3">
    <source>
        <dbReference type="ARBA" id="ARBA00023274"/>
    </source>
</evidence>
<reference evidence="8" key="1">
    <citation type="journal article" date="2021" name="Front. Microbiol.">
        <title>Comprehensive Comparative Genomics and Phenotyping of Methylobacterium Species.</title>
        <authorList>
            <person name="Alessa O."/>
            <person name="Ogura Y."/>
            <person name="Fujitani Y."/>
            <person name="Takami H."/>
            <person name="Hayashi T."/>
            <person name="Sahin N."/>
            <person name="Tani A."/>
        </authorList>
    </citation>
    <scope>NUCLEOTIDE SEQUENCE</scope>
    <source>
        <strain evidence="8">DSM 17168</strain>
    </source>
</reference>
<dbReference type="Gene3D" id="3.30.70.60">
    <property type="match status" value="1"/>
</dbReference>
<dbReference type="PANTHER" id="PTHR21011">
    <property type="entry name" value="MITOCHONDRIAL 28S RIBOSOMAL PROTEIN S6"/>
    <property type="match status" value="1"/>
</dbReference>
<dbReference type="NCBIfam" id="TIGR00166">
    <property type="entry name" value="S6"/>
    <property type="match status" value="1"/>
</dbReference>
<reference evidence="8" key="2">
    <citation type="submission" date="2021-08" db="EMBL/GenBank/DDBJ databases">
        <authorList>
            <person name="Tani A."/>
            <person name="Ola A."/>
            <person name="Ogura Y."/>
            <person name="Katsura K."/>
            <person name="Hayashi T."/>
        </authorList>
    </citation>
    <scope>NUCLEOTIDE SEQUENCE</scope>
    <source>
        <strain evidence="8">DSM 17168</strain>
    </source>
</reference>
<evidence type="ECO:0000256" key="7">
    <source>
        <dbReference type="SAM" id="MobiDB-lite"/>
    </source>
</evidence>
<protein>
    <recommendedName>
        <fullName evidence="5 6">Small ribosomal subunit protein bS6</fullName>
    </recommendedName>
</protein>
<dbReference type="Proteomes" id="UP001055153">
    <property type="component" value="Unassembled WGS sequence"/>
</dbReference>
<dbReference type="InterPro" id="IPR014717">
    <property type="entry name" value="Transl_elong_EF1B/ribsomal_bS6"/>
</dbReference>
<comment type="caution">
    <text evidence="8">The sequence shown here is derived from an EMBL/GenBank/DDBJ whole genome shotgun (WGS) entry which is preliminary data.</text>
</comment>
<dbReference type="CDD" id="cd00473">
    <property type="entry name" value="bS6"/>
    <property type="match status" value="1"/>
</dbReference>
<keyword evidence="6" id="KW-0694">RNA-binding</keyword>
<comment type="similarity">
    <text evidence="1 6">Belongs to the bacterial ribosomal protein bS6 family.</text>
</comment>
<organism evidence="8 9">
    <name type="scientific">Methylobacterium isbiliense</name>
    <dbReference type="NCBI Taxonomy" id="315478"/>
    <lineage>
        <taxon>Bacteria</taxon>
        <taxon>Pseudomonadati</taxon>
        <taxon>Pseudomonadota</taxon>
        <taxon>Alphaproteobacteria</taxon>
        <taxon>Hyphomicrobiales</taxon>
        <taxon>Methylobacteriaceae</taxon>
        <taxon>Methylobacterium</taxon>
    </lineage>
</organism>
<evidence type="ECO:0000256" key="1">
    <source>
        <dbReference type="ARBA" id="ARBA00009512"/>
    </source>
</evidence>
<dbReference type="HAMAP" id="MF_00360">
    <property type="entry name" value="Ribosomal_bS6"/>
    <property type="match status" value="1"/>
</dbReference>
<dbReference type="InterPro" id="IPR000529">
    <property type="entry name" value="Ribosomal_bS6"/>
</dbReference>
<evidence type="ECO:0000313" key="8">
    <source>
        <dbReference type="EMBL" id="GJE01183.1"/>
    </source>
</evidence>
<dbReference type="PANTHER" id="PTHR21011:SF1">
    <property type="entry name" value="SMALL RIBOSOMAL SUBUNIT PROTEIN BS6M"/>
    <property type="match status" value="1"/>
</dbReference>
<dbReference type="InterPro" id="IPR035980">
    <property type="entry name" value="Ribosomal_bS6_sf"/>
</dbReference>
<keyword evidence="3 6" id="KW-0687">Ribonucleoprotein</keyword>
<sequence length="159" mass="18367">MTQYRSLLILPEHATPQRIEEVSEHLIEVVAENGGKAEKTEMWGVKPLAYRIRKHRKAHFALLNIDAPPAALAEMERQMRISEDILRFLTIRVEALEAEPSAMMQKRDRDERKDRERDASRPTRRRRAKTLDPQAELDAYSEAILTKLRAINARLEGAS</sequence>
<dbReference type="EMBL" id="BPQQ01000034">
    <property type="protein sequence ID" value="GJE01183.1"/>
    <property type="molecule type" value="Genomic_DNA"/>
</dbReference>
<evidence type="ECO:0000256" key="2">
    <source>
        <dbReference type="ARBA" id="ARBA00022980"/>
    </source>
</evidence>
<evidence type="ECO:0000256" key="4">
    <source>
        <dbReference type="ARBA" id="ARBA00035104"/>
    </source>
</evidence>
<keyword evidence="9" id="KW-1185">Reference proteome</keyword>
<keyword evidence="2 6" id="KW-0689">Ribosomal protein</keyword>
<evidence type="ECO:0000256" key="6">
    <source>
        <dbReference type="HAMAP-Rule" id="MF_00360"/>
    </source>
</evidence>
<dbReference type="RefSeq" id="WP_238235985.1">
    <property type="nucleotide sequence ID" value="NZ_BPQQ01000034.1"/>
</dbReference>
<gene>
    <name evidence="6" type="primary">rpsF</name>
    <name evidence="8" type="ORF">GMJLKIPL_3112</name>
</gene>
<comment type="function">
    <text evidence="4 6">Binds together with bS18 to 16S ribosomal RNA.</text>
</comment>
<proteinExistence type="inferred from homology"/>
<evidence type="ECO:0000256" key="5">
    <source>
        <dbReference type="ARBA" id="ARBA00035294"/>
    </source>
</evidence>
<accession>A0ABQ4SFK7</accession>